<dbReference type="EMBL" id="CP035491">
    <property type="protein sequence ID" value="QAY71973.1"/>
    <property type="molecule type" value="Genomic_DNA"/>
</dbReference>
<proteinExistence type="predicted"/>
<dbReference type="Proteomes" id="UP000291259">
    <property type="component" value="Chromosome"/>
</dbReference>
<accession>A0A4P6FAJ3</accession>
<sequence>MEPSTSTTLVVVGEEAPTAIRSLHRYANVRAASFHDPAGAQEPADASRRPLPSDADVARWSAGATTPYLVHDHDPLAHVASAWVEFFDEQATLEVLELEIARAVEAAGRRLIAVPDYYVVIHPEALPPTWRHWWLGVVAGASPSRVIPWDDADDGSLARLLRRLPTGRAWPEVEEWLPGVPMQVPDRAGLGGAA</sequence>
<protein>
    <submittedName>
        <fullName evidence="1">Uncharacterized protein</fullName>
    </submittedName>
</protein>
<dbReference type="KEGG" id="agf:ET445_00130"/>
<dbReference type="AlphaFoldDB" id="A0A4P6FAJ3"/>
<evidence type="ECO:0000313" key="1">
    <source>
        <dbReference type="EMBL" id="QAY71973.1"/>
    </source>
</evidence>
<gene>
    <name evidence="1" type="ORF">ET445_00130</name>
</gene>
<dbReference type="OrthoDB" id="3620697at2"/>
<evidence type="ECO:0000313" key="2">
    <source>
        <dbReference type="Proteomes" id="UP000291259"/>
    </source>
</evidence>
<reference evidence="1 2" key="1">
    <citation type="submission" date="2019-01" db="EMBL/GenBank/DDBJ databases">
        <title>Genome sequencing of strain FW100M-8.</title>
        <authorList>
            <person name="Heo J."/>
            <person name="Kim S.-J."/>
            <person name="Kim J.-S."/>
            <person name="Hong S.-B."/>
            <person name="Kwon S.-W."/>
        </authorList>
    </citation>
    <scope>NUCLEOTIDE SEQUENCE [LARGE SCALE GENOMIC DNA]</scope>
    <source>
        <strain evidence="1 2">FW100M-8</strain>
    </source>
</reference>
<organism evidence="1 2">
    <name type="scientific">Agromyces protaetiae</name>
    <dbReference type="NCBI Taxonomy" id="2509455"/>
    <lineage>
        <taxon>Bacteria</taxon>
        <taxon>Bacillati</taxon>
        <taxon>Actinomycetota</taxon>
        <taxon>Actinomycetes</taxon>
        <taxon>Micrococcales</taxon>
        <taxon>Microbacteriaceae</taxon>
        <taxon>Agromyces</taxon>
    </lineage>
</organism>
<keyword evidence="2" id="KW-1185">Reference proteome</keyword>
<dbReference type="RefSeq" id="WP_129187746.1">
    <property type="nucleotide sequence ID" value="NZ_CP035491.1"/>
</dbReference>
<name>A0A4P6FAJ3_9MICO</name>